<evidence type="ECO:0000256" key="2">
    <source>
        <dbReference type="ARBA" id="ARBA00022737"/>
    </source>
</evidence>
<dbReference type="InterPro" id="IPR025875">
    <property type="entry name" value="Leu-rich_rpt_4"/>
</dbReference>
<dbReference type="OrthoDB" id="433501at2759"/>
<reference evidence="3" key="1">
    <citation type="submission" date="2022-11" db="UniProtKB">
        <authorList>
            <consortium name="EnsemblMetazoa"/>
        </authorList>
    </citation>
    <scope>IDENTIFICATION</scope>
</reference>
<sequence>MTRAKKEEVSAHFLKLKSGEFDLESIHHLDLSDMGIQDLSIVGNCAGMVYLNLSHNRIKSLKPLGDLKLLERLDVSCNNISALDGISDLEGLISLNLAGNMIMSIEDLKCLSKLSKLRKLRLKDDVHNYSNPVCQSASNYKKSVSEVLPQLTTLDGEILQGKGSDVYKMCDEVDDALKECAVSFGDAFAYKSVPWQTGIKSDKAPNRSVEEAELGFNEVLSLCKKANDEAMKSVMDADTSRWTS</sequence>
<dbReference type="KEGG" id="epa:110252061"/>
<accession>A0A913Y4Y7</accession>
<dbReference type="PANTHER" id="PTHR18849:SF8">
    <property type="entry name" value="LEUCINE-RICH REPEAT-CONTAINING PROTEIN 61"/>
    <property type="match status" value="1"/>
</dbReference>
<evidence type="ECO:0000313" key="4">
    <source>
        <dbReference type="Proteomes" id="UP000887567"/>
    </source>
</evidence>
<dbReference type="Proteomes" id="UP000887567">
    <property type="component" value="Unplaced"/>
</dbReference>
<dbReference type="InterPro" id="IPR032675">
    <property type="entry name" value="LRR_dom_sf"/>
</dbReference>
<dbReference type="SUPFAM" id="SSF52058">
    <property type="entry name" value="L domain-like"/>
    <property type="match status" value="1"/>
</dbReference>
<dbReference type="PROSITE" id="PS51450">
    <property type="entry name" value="LRR"/>
    <property type="match status" value="3"/>
</dbReference>
<evidence type="ECO:0008006" key="5">
    <source>
        <dbReference type="Google" id="ProtNLM"/>
    </source>
</evidence>
<protein>
    <recommendedName>
        <fullName evidence="5">Leucine-rich repeat-containing protein 61</fullName>
    </recommendedName>
</protein>
<dbReference type="EnsemblMetazoa" id="XM_021058825.1">
    <property type="protein sequence ID" value="XP_020914484.1"/>
    <property type="gene ID" value="LOC110252061"/>
</dbReference>
<name>A0A913Y4Y7_EXADI</name>
<evidence type="ECO:0000256" key="1">
    <source>
        <dbReference type="ARBA" id="ARBA00022614"/>
    </source>
</evidence>
<dbReference type="GO" id="GO:0036158">
    <property type="term" value="P:outer dynein arm assembly"/>
    <property type="evidence" value="ECO:0007669"/>
    <property type="project" value="TreeGrafter"/>
</dbReference>
<dbReference type="PANTHER" id="PTHR18849">
    <property type="entry name" value="LEUCINE RICH REPEAT PROTEIN"/>
    <property type="match status" value="1"/>
</dbReference>
<dbReference type="Gene3D" id="3.80.10.10">
    <property type="entry name" value="Ribonuclease Inhibitor"/>
    <property type="match status" value="1"/>
</dbReference>
<keyword evidence="1" id="KW-0433">Leucine-rich repeat</keyword>
<keyword evidence="2" id="KW-0677">Repeat</keyword>
<dbReference type="OMA" id="LSNPMCN"/>
<evidence type="ECO:0000313" key="3">
    <source>
        <dbReference type="EnsemblMetazoa" id="XP_020914484.1"/>
    </source>
</evidence>
<organism evidence="3 4">
    <name type="scientific">Exaiptasia diaphana</name>
    <name type="common">Tropical sea anemone</name>
    <name type="synonym">Aiptasia pulchella</name>
    <dbReference type="NCBI Taxonomy" id="2652724"/>
    <lineage>
        <taxon>Eukaryota</taxon>
        <taxon>Metazoa</taxon>
        <taxon>Cnidaria</taxon>
        <taxon>Anthozoa</taxon>
        <taxon>Hexacorallia</taxon>
        <taxon>Actiniaria</taxon>
        <taxon>Aiptasiidae</taxon>
        <taxon>Exaiptasia</taxon>
    </lineage>
</organism>
<dbReference type="GeneID" id="110252061"/>
<dbReference type="GO" id="GO:0005737">
    <property type="term" value="C:cytoplasm"/>
    <property type="evidence" value="ECO:0007669"/>
    <property type="project" value="TreeGrafter"/>
</dbReference>
<keyword evidence="4" id="KW-1185">Reference proteome</keyword>
<dbReference type="AlphaFoldDB" id="A0A913Y4Y7"/>
<proteinExistence type="predicted"/>
<dbReference type="InterPro" id="IPR001611">
    <property type="entry name" value="Leu-rich_rpt"/>
</dbReference>
<dbReference type="RefSeq" id="XP_020914484.1">
    <property type="nucleotide sequence ID" value="XM_021058825.1"/>
</dbReference>
<dbReference type="Pfam" id="PF12799">
    <property type="entry name" value="LRR_4"/>
    <property type="match status" value="1"/>
</dbReference>